<evidence type="ECO:0000256" key="2">
    <source>
        <dbReference type="ARBA" id="ARBA00022801"/>
    </source>
</evidence>
<dbReference type="Proteomes" id="UP000199608">
    <property type="component" value="Unassembled WGS sequence"/>
</dbReference>
<dbReference type="GO" id="GO:0006935">
    <property type="term" value="P:chemotaxis"/>
    <property type="evidence" value="ECO:0007669"/>
    <property type="project" value="UniProtKB-UniRule"/>
</dbReference>
<comment type="catalytic activity">
    <reaction evidence="3">
        <text>L-glutaminyl-[protein] + H2O = L-glutamyl-[protein] + NH4(+)</text>
        <dbReference type="Rhea" id="RHEA:16441"/>
        <dbReference type="Rhea" id="RHEA-COMP:10207"/>
        <dbReference type="Rhea" id="RHEA-COMP:10208"/>
        <dbReference type="ChEBI" id="CHEBI:15377"/>
        <dbReference type="ChEBI" id="CHEBI:28938"/>
        <dbReference type="ChEBI" id="CHEBI:29973"/>
        <dbReference type="ChEBI" id="CHEBI:30011"/>
        <dbReference type="EC" id="3.5.1.44"/>
    </reaction>
</comment>
<keyword evidence="2 3" id="KW-0378">Hydrolase</keyword>
<dbReference type="GO" id="GO:0050568">
    <property type="term" value="F:protein-glutamine glutaminase activity"/>
    <property type="evidence" value="ECO:0007669"/>
    <property type="project" value="UniProtKB-UniRule"/>
</dbReference>
<name>A0A1H2HEC5_9BACT</name>
<proteinExistence type="inferred from homology"/>
<dbReference type="HAMAP" id="MF_01440">
    <property type="entry name" value="CheD"/>
    <property type="match status" value="1"/>
</dbReference>
<keyword evidence="5" id="KW-1185">Reference proteome</keyword>
<evidence type="ECO:0000256" key="1">
    <source>
        <dbReference type="ARBA" id="ARBA00022500"/>
    </source>
</evidence>
<organism evidence="4 5">
    <name type="scientific">Desulfobacula phenolica</name>
    <dbReference type="NCBI Taxonomy" id="90732"/>
    <lineage>
        <taxon>Bacteria</taxon>
        <taxon>Pseudomonadati</taxon>
        <taxon>Thermodesulfobacteriota</taxon>
        <taxon>Desulfobacteria</taxon>
        <taxon>Desulfobacterales</taxon>
        <taxon>Desulfobacteraceae</taxon>
        <taxon>Desulfobacula</taxon>
    </lineage>
</organism>
<dbReference type="RefSeq" id="WP_092234301.1">
    <property type="nucleotide sequence ID" value="NZ_FNLL01000006.1"/>
</dbReference>
<dbReference type="PANTHER" id="PTHR35147:SF1">
    <property type="entry name" value="CHEMORECEPTOR GLUTAMINE DEAMIDASE CHED-RELATED"/>
    <property type="match status" value="1"/>
</dbReference>
<dbReference type="Gene3D" id="3.30.1330.200">
    <property type="match status" value="1"/>
</dbReference>
<comment type="similarity">
    <text evidence="3">Belongs to the CheD family.</text>
</comment>
<dbReference type="CDD" id="cd16352">
    <property type="entry name" value="CheD"/>
    <property type="match status" value="1"/>
</dbReference>
<evidence type="ECO:0000313" key="5">
    <source>
        <dbReference type="Proteomes" id="UP000199608"/>
    </source>
</evidence>
<sequence length="170" mass="19013">MTQNSDKQVTKDYFLKPGYIYLPDRPTTISTVLGSSVAVSLYDKSLKTGGMNHFLFPYIETRKKTTAQYGNIAVLTLIRMMAANGSDISNLEAQLFGGAFNPEYSKKDIGKDNLKTARHILSGKKIKIVSEDIGGELGRKIVFNTGTYEIAILKVDRLRESDWYPYSGDR</sequence>
<dbReference type="PANTHER" id="PTHR35147">
    <property type="entry name" value="CHEMORECEPTOR GLUTAMINE DEAMIDASE CHED-RELATED"/>
    <property type="match status" value="1"/>
</dbReference>
<reference evidence="5" key="1">
    <citation type="submission" date="2016-10" db="EMBL/GenBank/DDBJ databases">
        <authorList>
            <person name="Varghese N."/>
            <person name="Submissions S."/>
        </authorList>
    </citation>
    <scope>NUCLEOTIDE SEQUENCE [LARGE SCALE GENOMIC DNA]</scope>
    <source>
        <strain evidence="5">DSM 3384</strain>
    </source>
</reference>
<dbReference type="Pfam" id="PF03975">
    <property type="entry name" value="CheD"/>
    <property type="match status" value="1"/>
</dbReference>
<dbReference type="AlphaFoldDB" id="A0A1H2HEC5"/>
<dbReference type="EC" id="3.5.1.44" evidence="3"/>
<comment type="function">
    <text evidence="3">Probably deamidates glutamine residues to glutamate on methyl-accepting chemotaxis receptors (MCPs), playing an important role in chemotaxis.</text>
</comment>
<dbReference type="InterPro" id="IPR011324">
    <property type="entry name" value="Cytotoxic_necrot_fac-like_cat"/>
</dbReference>
<dbReference type="SUPFAM" id="SSF64438">
    <property type="entry name" value="CNF1/YfiH-like putative cysteine hydrolases"/>
    <property type="match status" value="1"/>
</dbReference>
<accession>A0A1H2HEC5</accession>
<gene>
    <name evidence="3" type="primary">cheD</name>
    <name evidence="4" type="ORF">SAMN04487931_106198</name>
</gene>
<dbReference type="InterPro" id="IPR005659">
    <property type="entry name" value="Chemorcpt_Glu_NH3ase_CheD"/>
</dbReference>
<dbReference type="EMBL" id="FNLL01000006">
    <property type="protein sequence ID" value="SDU30220.1"/>
    <property type="molecule type" value="Genomic_DNA"/>
</dbReference>
<dbReference type="InterPro" id="IPR038592">
    <property type="entry name" value="CheD-like_sf"/>
</dbReference>
<keyword evidence="1 3" id="KW-0145">Chemotaxis</keyword>
<protein>
    <recommendedName>
        <fullName evidence="3">Probable chemoreceptor glutamine deamidase CheD</fullName>
        <ecNumber evidence="3">3.5.1.44</ecNumber>
    </recommendedName>
</protein>
<evidence type="ECO:0000313" key="4">
    <source>
        <dbReference type="EMBL" id="SDU30220.1"/>
    </source>
</evidence>
<evidence type="ECO:0000256" key="3">
    <source>
        <dbReference type="HAMAP-Rule" id="MF_01440"/>
    </source>
</evidence>